<keyword evidence="2" id="KW-0489">Methyltransferase</keyword>
<reference evidence="2 3" key="1">
    <citation type="submission" date="2015-03" db="EMBL/GenBank/DDBJ databases">
        <authorList>
            <person name="Murphy D."/>
        </authorList>
    </citation>
    <scope>NUCLEOTIDE SEQUENCE [LARGE SCALE GENOMIC DNA]</scope>
    <source>
        <strain evidence="2 3">D16</strain>
    </source>
</reference>
<organism evidence="2 3">
    <name type="scientific">Mycolicibacterium conceptionense</name>
    <dbReference type="NCBI Taxonomy" id="451644"/>
    <lineage>
        <taxon>Bacteria</taxon>
        <taxon>Bacillati</taxon>
        <taxon>Actinomycetota</taxon>
        <taxon>Actinomycetes</taxon>
        <taxon>Mycobacteriales</taxon>
        <taxon>Mycobacteriaceae</taxon>
        <taxon>Mycolicibacterium</taxon>
    </lineage>
</organism>
<dbReference type="SUPFAM" id="SSF53335">
    <property type="entry name" value="S-adenosyl-L-methionine-dependent methyltransferases"/>
    <property type="match status" value="1"/>
</dbReference>
<dbReference type="Gene3D" id="3.40.50.150">
    <property type="entry name" value="Vaccinia Virus protein VP39"/>
    <property type="match status" value="1"/>
</dbReference>
<dbReference type="AlphaFoldDB" id="A0A0U1DTZ1"/>
<keyword evidence="2" id="KW-0808">Transferase</keyword>
<proteinExistence type="predicted"/>
<dbReference type="GO" id="GO:0008168">
    <property type="term" value="F:methyltransferase activity"/>
    <property type="evidence" value="ECO:0007669"/>
    <property type="project" value="UniProtKB-KW"/>
</dbReference>
<protein>
    <submittedName>
        <fullName evidence="2">Methylase involved in ubiquinone/menaquinone biosynthesis</fullName>
    </submittedName>
</protein>
<dbReference type="Proteomes" id="UP000182227">
    <property type="component" value="Unassembled WGS sequence"/>
</dbReference>
<sequence>MLELVTAHLGAFVIEDHASGARGALIDCSYEVRGHSYMMAYMTPDPSDIDQMPRGGFRASCLDRLLETDRLEYLDRDDVDVSTKRQVIGALDWTGRFFKNHQRFAAIALDLVADVPDPRILELGAGHGGVSRQLLADHPTARVTITDLDRESVGRIAASDLGSHPRAEVRQMDATAIDAADGSYDLVLFALSFHHLAPAQAAQVFAEGTRVADTLLIIDLPRPPAPLHLLRLATMLPAALVLPFAHDGVISSLRSYSPSALRSLARHADPSIELTLRGGLTAPQIVIARRAP</sequence>
<feature type="domain" description="Methyltransferase" evidence="1">
    <location>
        <begin position="120"/>
        <end position="211"/>
    </location>
</feature>
<evidence type="ECO:0000259" key="1">
    <source>
        <dbReference type="Pfam" id="PF13649"/>
    </source>
</evidence>
<dbReference type="InterPro" id="IPR029063">
    <property type="entry name" value="SAM-dependent_MTases_sf"/>
</dbReference>
<evidence type="ECO:0000313" key="2">
    <source>
        <dbReference type="EMBL" id="CQD22840.1"/>
    </source>
</evidence>
<accession>A0A0U1DTZ1</accession>
<evidence type="ECO:0000313" key="3">
    <source>
        <dbReference type="Proteomes" id="UP000182227"/>
    </source>
</evidence>
<dbReference type="CDD" id="cd02440">
    <property type="entry name" value="AdoMet_MTases"/>
    <property type="match status" value="1"/>
</dbReference>
<dbReference type="InterPro" id="IPR041698">
    <property type="entry name" value="Methyltransf_25"/>
</dbReference>
<dbReference type="EMBL" id="CTEF01000005">
    <property type="protein sequence ID" value="CQD22840.1"/>
    <property type="molecule type" value="Genomic_DNA"/>
</dbReference>
<keyword evidence="2" id="KW-0830">Ubiquinone</keyword>
<dbReference type="Pfam" id="PF13649">
    <property type="entry name" value="Methyltransf_25"/>
    <property type="match status" value="1"/>
</dbReference>
<gene>
    <name evidence="2" type="ORF">BN970_05434</name>
</gene>
<name>A0A0U1DTZ1_9MYCO</name>
<dbReference type="GO" id="GO:0032259">
    <property type="term" value="P:methylation"/>
    <property type="evidence" value="ECO:0007669"/>
    <property type="project" value="UniProtKB-KW"/>
</dbReference>